<dbReference type="PANTHER" id="PTHR43531:SF11">
    <property type="entry name" value="METHYL-ACCEPTING CHEMOTAXIS PROTEIN 3"/>
    <property type="match status" value="1"/>
</dbReference>
<dbReference type="SUPFAM" id="SSF58104">
    <property type="entry name" value="Methyl-accepting chemotaxis protein (MCP) signaling domain"/>
    <property type="match status" value="1"/>
</dbReference>
<name>A0ABX1VXS8_9FIRM</name>
<feature type="coiled-coil region" evidence="4">
    <location>
        <begin position="82"/>
        <end position="109"/>
    </location>
</feature>
<evidence type="ECO:0000313" key="10">
    <source>
        <dbReference type="Proteomes" id="UP000539052"/>
    </source>
</evidence>
<dbReference type="PROSITE" id="PS50111">
    <property type="entry name" value="CHEMOTAXIS_TRANSDUC_2"/>
    <property type="match status" value="1"/>
</dbReference>
<dbReference type="Proteomes" id="UP000539052">
    <property type="component" value="Unassembled WGS sequence"/>
</dbReference>
<gene>
    <name evidence="9" type="ORF">G9470_26055</name>
</gene>
<dbReference type="InterPro" id="IPR003660">
    <property type="entry name" value="HAMP_dom"/>
</dbReference>
<keyword evidence="6" id="KW-0472">Membrane</keyword>
<dbReference type="InterPro" id="IPR051310">
    <property type="entry name" value="MCP_chemotaxis"/>
</dbReference>
<dbReference type="PROSITE" id="PS50885">
    <property type="entry name" value="HAMP"/>
    <property type="match status" value="1"/>
</dbReference>
<evidence type="ECO:0000259" key="8">
    <source>
        <dbReference type="PROSITE" id="PS50885"/>
    </source>
</evidence>
<reference evidence="9 10" key="1">
    <citation type="submission" date="2020-03" db="EMBL/GenBank/DDBJ databases">
        <title>Genome Sequence of industrial isolate, B5A.</title>
        <authorList>
            <person name="Sharma S."/>
            <person name="Patil P.B."/>
            <person name="Korpole S."/>
        </authorList>
    </citation>
    <scope>NUCLEOTIDE SEQUENCE [LARGE SCALE GENOMIC DNA]</scope>
    <source>
        <strain evidence="9 10">PI-S10-B5A</strain>
    </source>
</reference>
<sequence length="573" mass="63001">MNIKNLKVANKLWLIIFPAIFALIFLLVFFIYRSNQIMEDSKTALYDEVFVSTDEILNADRDFYQAYIAQKELYLNMNKLTEEDKNKLIADYEENIKQVQDRVTSALDNVKSNETLYRKFPYSTANVTLEQLNTAFQTDFQTWLNAYDIENGTGDMELSQSSFAKARENINLMTELLENYAKTRSVEIESTVTRSIQASVAAIAAVIFIIALFSIHTIRYLKTSIQYITGISKRIAQGELSLELDESRITKDELGQLCDATGQTLRQLNEYNSYINEITQVLDIMARGDMRITLSQEYTGRFSSIKNSLLGISASLNKTLTTIADSSRHVDSSSRQISDTAQSLAQSTTEQASSVEELSASIADVSQLVHKNAVSVAEAADYIGETVMDIRESNASMKQMLESMEDIGNSSGEINKIIAVINDIAFQTNILALNAAVEAARAGSAGKGFAVVADEVRNLATKSATAAQQTSFLIEDSIRAVSDGSKLAENTAAALERVSLKATQINEIILKIKEASSEQAISISQINQGIEQISSVVQTNAATAEESAASSEELSGQAALLYREVGKFKLADA</sequence>
<dbReference type="RefSeq" id="WP_170824237.1">
    <property type="nucleotide sequence ID" value="NZ_JAAOXG010000092.1"/>
</dbReference>
<feature type="transmembrane region" description="Helical" evidence="6">
    <location>
        <begin position="196"/>
        <end position="215"/>
    </location>
</feature>
<dbReference type="InterPro" id="IPR004089">
    <property type="entry name" value="MCPsignal_dom"/>
</dbReference>
<protein>
    <submittedName>
        <fullName evidence="9">Methyl-accepting chemotaxis protein</fullName>
    </submittedName>
</protein>
<accession>A0ABX1VXS8</accession>
<proteinExistence type="inferred from homology"/>
<dbReference type="CDD" id="cd06225">
    <property type="entry name" value="HAMP"/>
    <property type="match status" value="1"/>
</dbReference>
<keyword evidence="6" id="KW-0812">Transmembrane</keyword>
<keyword evidence="10" id="KW-1185">Reference proteome</keyword>
<dbReference type="InterPro" id="IPR004090">
    <property type="entry name" value="Chemotax_Me-accpt_rcpt"/>
</dbReference>
<dbReference type="SMART" id="SM00283">
    <property type="entry name" value="MA"/>
    <property type="match status" value="1"/>
</dbReference>
<organism evidence="9 10">
    <name type="scientific">Lacrimispora defluvii</name>
    <dbReference type="NCBI Taxonomy" id="2719233"/>
    <lineage>
        <taxon>Bacteria</taxon>
        <taxon>Bacillati</taxon>
        <taxon>Bacillota</taxon>
        <taxon>Clostridia</taxon>
        <taxon>Lachnospirales</taxon>
        <taxon>Lachnospiraceae</taxon>
        <taxon>Lacrimispora</taxon>
    </lineage>
</organism>
<evidence type="ECO:0000256" key="3">
    <source>
        <dbReference type="PROSITE-ProRule" id="PRU00284"/>
    </source>
</evidence>
<comment type="caution">
    <text evidence="9">The sequence shown here is derived from an EMBL/GenBank/DDBJ whole genome shotgun (WGS) entry which is preliminary data.</text>
</comment>
<keyword evidence="3" id="KW-0807">Transducer</keyword>
<evidence type="ECO:0000256" key="1">
    <source>
        <dbReference type="ARBA" id="ARBA00022500"/>
    </source>
</evidence>
<keyword evidence="6" id="KW-1133">Transmembrane helix</keyword>
<evidence type="ECO:0000313" key="9">
    <source>
        <dbReference type="EMBL" id="NNJ33222.1"/>
    </source>
</evidence>
<dbReference type="Gene3D" id="6.10.340.10">
    <property type="match status" value="1"/>
</dbReference>
<dbReference type="Pfam" id="PF00015">
    <property type="entry name" value="MCPsignal"/>
    <property type="match status" value="1"/>
</dbReference>
<evidence type="ECO:0000259" key="7">
    <source>
        <dbReference type="PROSITE" id="PS50111"/>
    </source>
</evidence>
<dbReference type="CDD" id="cd11386">
    <property type="entry name" value="MCP_signal"/>
    <property type="match status" value="1"/>
</dbReference>
<evidence type="ECO:0000256" key="2">
    <source>
        <dbReference type="ARBA" id="ARBA00029447"/>
    </source>
</evidence>
<keyword evidence="4" id="KW-0175">Coiled coil</keyword>
<comment type="similarity">
    <text evidence="2">Belongs to the methyl-accepting chemotaxis (MCP) protein family.</text>
</comment>
<feature type="transmembrane region" description="Helical" evidence="6">
    <location>
        <begin position="12"/>
        <end position="32"/>
    </location>
</feature>
<dbReference type="PRINTS" id="PR00260">
    <property type="entry name" value="CHEMTRNSDUCR"/>
</dbReference>
<evidence type="ECO:0000256" key="4">
    <source>
        <dbReference type="SAM" id="Coils"/>
    </source>
</evidence>
<feature type="domain" description="HAMP" evidence="8">
    <location>
        <begin position="219"/>
        <end position="273"/>
    </location>
</feature>
<feature type="compositionally biased region" description="Polar residues" evidence="5">
    <location>
        <begin position="333"/>
        <end position="349"/>
    </location>
</feature>
<evidence type="ECO:0000256" key="6">
    <source>
        <dbReference type="SAM" id="Phobius"/>
    </source>
</evidence>
<feature type="domain" description="Methyl-accepting transducer" evidence="7">
    <location>
        <begin position="326"/>
        <end position="555"/>
    </location>
</feature>
<dbReference type="PANTHER" id="PTHR43531">
    <property type="entry name" value="PROTEIN ICFG"/>
    <property type="match status" value="1"/>
</dbReference>
<dbReference type="Gene3D" id="1.10.287.950">
    <property type="entry name" value="Methyl-accepting chemotaxis protein"/>
    <property type="match status" value="1"/>
</dbReference>
<feature type="region of interest" description="Disordered" evidence="5">
    <location>
        <begin position="328"/>
        <end position="349"/>
    </location>
</feature>
<evidence type="ECO:0000256" key="5">
    <source>
        <dbReference type="SAM" id="MobiDB-lite"/>
    </source>
</evidence>
<dbReference type="EMBL" id="JAAOXG010000092">
    <property type="protein sequence ID" value="NNJ33222.1"/>
    <property type="molecule type" value="Genomic_DNA"/>
</dbReference>
<keyword evidence="1" id="KW-0145">Chemotaxis</keyword>